<comment type="caution">
    <text evidence="2">The sequence shown here is derived from an EMBL/GenBank/DDBJ whole genome shotgun (WGS) entry which is preliminary data.</text>
</comment>
<organism evidence="2 3">
    <name type="scientific">Listeria immobilis</name>
    <dbReference type="NCBI Taxonomy" id="2713502"/>
    <lineage>
        <taxon>Bacteria</taxon>
        <taxon>Bacillati</taxon>
        <taxon>Bacillota</taxon>
        <taxon>Bacilli</taxon>
        <taxon>Bacillales</taxon>
        <taxon>Listeriaceae</taxon>
        <taxon>Listeria</taxon>
    </lineage>
</organism>
<evidence type="ECO:0000313" key="2">
    <source>
        <dbReference type="EMBL" id="MBC1488899.1"/>
    </source>
</evidence>
<name>A0A7X1C932_9LIST</name>
<dbReference type="InterPro" id="IPR028899">
    <property type="entry name" value="Tox-URI2_dom"/>
</dbReference>
<protein>
    <recommendedName>
        <fullName evidence="1">Tox-URI2 domain-containing protein</fullName>
    </recommendedName>
</protein>
<reference evidence="2 3" key="1">
    <citation type="submission" date="2020-03" db="EMBL/GenBank/DDBJ databases">
        <title>Soil Listeria distribution.</title>
        <authorList>
            <person name="Liao J."/>
            <person name="Wiedmann M."/>
        </authorList>
    </citation>
    <scope>NUCLEOTIDE SEQUENCE [LARGE SCALE GENOMIC DNA]</scope>
    <source>
        <strain evidence="2 3">FSL L7-1554</strain>
    </source>
</reference>
<proteinExistence type="predicted"/>
<evidence type="ECO:0000259" key="1">
    <source>
        <dbReference type="Pfam" id="PF15653"/>
    </source>
</evidence>
<dbReference type="Proteomes" id="UP000561617">
    <property type="component" value="Unassembled WGS sequence"/>
</dbReference>
<feature type="domain" description="Tox-URI2" evidence="1">
    <location>
        <begin position="3"/>
        <end position="77"/>
    </location>
</feature>
<dbReference type="Pfam" id="PF15653">
    <property type="entry name" value="Tox-URI2"/>
    <property type="match status" value="1"/>
</dbReference>
<evidence type="ECO:0000313" key="3">
    <source>
        <dbReference type="Proteomes" id="UP000561617"/>
    </source>
</evidence>
<dbReference type="AlphaFoldDB" id="A0A7X1C932"/>
<gene>
    <name evidence="2" type="ORF">HCJ38_07715</name>
</gene>
<accession>A0A7X1C932</accession>
<sequence>MNHGYEIYTKSGGKKNVVKVGISAGRLNKNGSSRRANKQVRKWNKQAGYEKYKSRVVQKKLKGRSKALRWEQGHVNRVYLKKAKLNKHRRPTPQKWRWY</sequence>
<dbReference type="EMBL" id="JAASTW010000008">
    <property type="protein sequence ID" value="MBC1488899.1"/>
    <property type="molecule type" value="Genomic_DNA"/>
</dbReference>